<organism evidence="1 2">
    <name type="scientific">Necator americanus</name>
    <name type="common">Human hookworm</name>
    <dbReference type="NCBI Taxonomy" id="51031"/>
    <lineage>
        <taxon>Eukaryota</taxon>
        <taxon>Metazoa</taxon>
        <taxon>Ecdysozoa</taxon>
        <taxon>Nematoda</taxon>
        <taxon>Chromadorea</taxon>
        <taxon>Rhabditida</taxon>
        <taxon>Rhabditina</taxon>
        <taxon>Rhabditomorpha</taxon>
        <taxon>Strongyloidea</taxon>
        <taxon>Ancylostomatidae</taxon>
        <taxon>Bunostominae</taxon>
        <taxon>Necator</taxon>
    </lineage>
</organism>
<evidence type="ECO:0000313" key="2">
    <source>
        <dbReference type="Proteomes" id="UP000053676"/>
    </source>
</evidence>
<protein>
    <submittedName>
        <fullName evidence="1">Uncharacterized protein</fullName>
    </submittedName>
</protein>
<evidence type="ECO:0000313" key="1">
    <source>
        <dbReference type="EMBL" id="ETN81473.1"/>
    </source>
</evidence>
<name>W2TI26_NECAM</name>
<gene>
    <name evidence="1" type="ORF">NECAME_02153</name>
</gene>
<accession>W2TI26</accession>
<dbReference type="OrthoDB" id="10011262at2759"/>
<dbReference type="EMBL" id="KI658727">
    <property type="protein sequence ID" value="ETN81473.1"/>
    <property type="molecule type" value="Genomic_DNA"/>
</dbReference>
<proteinExistence type="predicted"/>
<dbReference type="KEGG" id="nai:NECAME_02153"/>
<dbReference type="AlphaFoldDB" id="W2TI26"/>
<keyword evidence="2" id="KW-1185">Reference proteome</keyword>
<reference evidence="2" key="1">
    <citation type="journal article" date="2014" name="Nat. Genet.">
        <title>Genome of the human hookworm Necator americanus.</title>
        <authorList>
            <person name="Tang Y.T."/>
            <person name="Gao X."/>
            <person name="Rosa B.A."/>
            <person name="Abubucker S."/>
            <person name="Hallsworth-Pepin K."/>
            <person name="Martin J."/>
            <person name="Tyagi R."/>
            <person name="Heizer E."/>
            <person name="Zhang X."/>
            <person name="Bhonagiri-Palsikar V."/>
            <person name="Minx P."/>
            <person name="Warren W.C."/>
            <person name="Wang Q."/>
            <person name="Zhan B."/>
            <person name="Hotez P.J."/>
            <person name="Sternberg P.W."/>
            <person name="Dougall A."/>
            <person name="Gaze S.T."/>
            <person name="Mulvenna J."/>
            <person name="Sotillo J."/>
            <person name="Ranganathan S."/>
            <person name="Rabelo E.M."/>
            <person name="Wilson R.K."/>
            <person name="Felgner P.L."/>
            <person name="Bethony J."/>
            <person name="Hawdon J.M."/>
            <person name="Gasser R.B."/>
            <person name="Loukas A."/>
            <person name="Mitreva M."/>
        </authorList>
    </citation>
    <scope>NUCLEOTIDE SEQUENCE [LARGE SCALE GENOMIC DNA]</scope>
</reference>
<sequence length="81" mass="9218">MSAYTENPLIFCNACLGSTDPDYQNRTRFLDPPILRYSTSGYEWVHFPLMDSGHCHQVHVDLERAIVWKACEESGVGSRTP</sequence>
<dbReference type="Proteomes" id="UP000053676">
    <property type="component" value="Unassembled WGS sequence"/>
</dbReference>